<dbReference type="Proteomes" id="UP001165641">
    <property type="component" value="Unassembled WGS sequence"/>
</dbReference>
<dbReference type="RefSeq" id="WP_271888653.1">
    <property type="nucleotide sequence ID" value="NZ_JAQBIE010000009.1"/>
</dbReference>
<name>A0ABT4ZDW1_9RHOB</name>
<proteinExistence type="predicted"/>
<keyword evidence="1" id="KW-0472">Membrane</keyword>
<dbReference type="Pfam" id="PF10658">
    <property type="entry name" value="DUF2484"/>
    <property type="match status" value="1"/>
</dbReference>
<keyword evidence="3" id="KW-1185">Reference proteome</keyword>
<feature type="transmembrane region" description="Helical" evidence="1">
    <location>
        <begin position="6"/>
        <end position="22"/>
    </location>
</feature>
<feature type="transmembrane region" description="Helical" evidence="1">
    <location>
        <begin position="29"/>
        <end position="46"/>
    </location>
</feature>
<reference evidence="2" key="1">
    <citation type="submission" date="2022-12" db="EMBL/GenBank/DDBJ databases">
        <title>Paracoccus onchidii sp. nov., isolated from a marine invertebrate from the South China Sea.</title>
        <authorList>
            <person name="Xu S."/>
            <person name="Liu Z."/>
            <person name="Xu Y."/>
        </authorList>
    </citation>
    <scope>NUCLEOTIDE SEQUENCE</scope>
    <source>
        <strain evidence="2">Z330</strain>
    </source>
</reference>
<dbReference type="InterPro" id="IPR018919">
    <property type="entry name" value="DUF2484"/>
</dbReference>
<keyword evidence="1" id="KW-0812">Transmembrane</keyword>
<organism evidence="2 3">
    <name type="scientific">Paracoccus onchidii</name>
    <dbReference type="NCBI Taxonomy" id="3017813"/>
    <lineage>
        <taxon>Bacteria</taxon>
        <taxon>Pseudomonadati</taxon>
        <taxon>Pseudomonadota</taxon>
        <taxon>Alphaproteobacteria</taxon>
        <taxon>Rhodobacterales</taxon>
        <taxon>Paracoccaceae</taxon>
        <taxon>Paracoccus</taxon>
    </lineage>
</organism>
<sequence length="85" mass="8964">MTSVQIIALGMSCAWLILAIALPRRGEVGDLRVFWGLIAFGVPVLGLVTLNWGPMAGAAGFALGLALLLRPPRQQRQDGGIAPLE</sequence>
<protein>
    <submittedName>
        <fullName evidence="2">DUF2484 family protein</fullName>
    </submittedName>
</protein>
<evidence type="ECO:0000313" key="3">
    <source>
        <dbReference type="Proteomes" id="UP001165641"/>
    </source>
</evidence>
<comment type="caution">
    <text evidence="2">The sequence shown here is derived from an EMBL/GenBank/DDBJ whole genome shotgun (WGS) entry which is preliminary data.</text>
</comment>
<keyword evidence="1" id="KW-1133">Transmembrane helix</keyword>
<evidence type="ECO:0000313" key="2">
    <source>
        <dbReference type="EMBL" id="MDB6177534.1"/>
    </source>
</evidence>
<accession>A0ABT4ZDW1</accession>
<evidence type="ECO:0000256" key="1">
    <source>
        <dbReference type="SAM" id="Phobius"/>
    </source>
</evidence>
<gene>
    <name evidence="2" type="ORF">PAF17_08410</name>
</gene>
<dbReference type="EMBL" id="JAQBIE010000009">
    <property type="protein sequence ID" value="MDB6177534.1"/>
    <property type="molecule type" value="Genomic_DNA"/>
</dbReference>